<dbReference type="PROSITE" id="PS00369">
    <property type="entry name" value="PTS_HPR_HIS"/>
    <property type="match status" value="1"/>
</dbReference>
<gene>
    <name evidence="7" type="ORF">NF685_02340</name>
</gene>
<reference evidence="7 8" key="1">
    <citation type="submission" date="2022-06" db="EMBL/GenBank/DDBJ databases">
        <title>Whole-genome of Asaia lannensis strain LMG 27011T.</title>
        <authorList>
            <person name="Sombolestani A."/>
        </authorList>
    </citation>
    <scope>NUCLEOTIDE SEQUENCE [LARGE SCALE GENOMIC DNA]</scope>
    <source>
        <strain evidence="7 8">NBRC 102526</strain>
    </source>
</reference>
<evidence type="ECO:0000256" key="2">
    <source>
        <dbReference type="ARBA" id="ARBA00010736"/>
    </source>
</evidence>
<organism evidence="7 8">
    <name type="scientific">Asaia lannensis NBRC 102526</name>
    <dbReference type="NCBI Taxonomy" id="1307926"/>
    <lineage>
        <taxon>Bacteria</taxon>
        <taxon>Pseudomonadati</taxon>
        <taxon>Pseudomonadota</taxon>
        <taxon>Alphaproteobacteria</taxon>
        <taxon>Acetobacterales</taxon>
        <taxon>Acetobacteraceae</taxon>
        <taxon>Asaia</taxon>
    </lineage>
</organism>
<accession>A0ABT1CDC8</accession>
<evidence type="ECO:0000256" key="3">
    <source>
        <dbReference type="ARBA" id="ARBA00022490"/>
    </source>
</evidence>
<dbReference type="PANTHER" id="PTHR33705:SF2">
    <property type="entry name" value="PHOSPHOCARRIER PROTEIN NPR"/>
    <property type="match status" value="1"/>
</dbReference>
<feature type="compositionally biased region" description="Low complexity" evidence="5">
    <location>
        <begin position="1"/>
        <end position="10"/>
    </location>
</feature>
<evidence type="ECO:0000256" key="1">
    <source>
        <dbReference type="ARBA" id="ARBA00004496"/>
    </source>
</evidence>
<dbReference type="SUPFAM" id="SSF55594">
    <property type="entry name" value="HPr-like"/>
    <property type="match status" value="1"/>
</dbReference>
<evidence type="ECO:0000313" key="8">
    <source>
        <dbReference type="Proteomes" id="UP001523401"/>
    </source>
</evidence>
<dbReference type="Proteomes" id="UP001523401">
    <property type="component" value="Unassembled WGS sequence"/>
</dbReference>
<evidence type="ECO:0000256" key="4">
    <source>
        <dbReference type="ARBA" id="ARBA00022683"/>
    </source>
</evidence>
<comment type="caution">
    <text evidence="7">The sequence shown here is derived from an EMBL/GenBank/DDBJ whole genome shotgun (WGS) entry which is preliminary data.</text>
</comment>
<dbReference type="Gene3D" id="3.30.1340.10">
    <property type="entry name" value="HPr-like"/>
    <property type="match status" value="1"/>
</dbReference>
<name>A0ABT1CDC8_9PROT</name>
<comment type="similarity">
    <text evidence="2">Belongs to the HPr family.</text>
</comment>
<evidence type="ECO:0000256" key="5">
    <source>
        <dbReference type="SAM" id="MobiDB-lite"/>
    </source>
</evidence>
<dbReference type="InterPro" id="IPR050399">
    <property type="entry name" value="HPr"/>
</dbReference>
<keyword evidence="4" id="KW-0598">Phosphotransferase system</keyword>
<feature type="domain" description="HPr" evidence="6">
    <location>
        <begin position="21"/>
        <end position="108"/>
    </location>
</feature>
<dbReference type="InterPro" id="IPR001020">
    <property type="entry name" value="PTS_HPr_His_P_site"/>
</dbReference>
<keyword evidence="8" id="KW-1185">Reference proteome</keyword>
<dbReference type="PROSITE" id="PS51350">
    <property type="entry name" value="PTS_HPR_DOM"/>
    <property type="match status" value="1"/>
</dbReference>
<dbReference type="RefSeq" id="WP_252848427.1">
    <property type="nucleotide sequence ID" value="NZ_BAPW01000034.1"/>
</dbReference>
<evidence type="ECO:0000259" key="6">
    <source>
        <dbReference type="PROSITE" id="PS51350"/>
    </source>
</evidence>
<dbReference type="InterPro" id="IPR000032">
    <property type="entry name" value="HPr-like"/>
</dbReference>
<dbReference type="EMBL" id="JAMXQU010000001">
    <property type="protein sequence ID" value="MCO6158867.1"/>
    <property type="molecule type" value="Genomic_DNA"/>
</dbReference>
<dbReference type="PRINTS" id="PR00107">
    <property type="entry name" value="PHOSPHOCPHPR"/>
</dbReference>
<keyword evidence="3" id="KW-0963">Cytoplasm</keyword>
<dbReference type="InterPro" id="IPR035895">
    <property type="entry name" value="HPr-like_sf"/>
</dbReference>
<protein>
    <submittedName>
        <fullName evidence="7">HPr family phosphocarrier protein</fullName>
    </submittedName>
</protein>
<proteinExistence type="inferred from homology"/>
<sequence>MNSGPTDSGSGSSGLTGSGPALERDVAIVNRLGLHARAAAKFVTLSETFDATIDVSRQGQTVSALSIMGLMMLGAGRGEVIGLKATGPQANAALTALIALVSDGFGERD</sequence>
<dbReference type="CDD" id="cd00367">
    <property type="entry name" value="PTS-HPr_like"/>
    <property type="match status" value="1"/>
</dbReference>
<evidence type="ECO:0000313" key="7">
    <source>
        <dbReference type="EMBL" id="MCO6158867.1"/>
    </source>
</evidence>
<comment type="subcellular location">
    <subcellularLocation>
        <location evidence="1">Cytoplasm</location>
    </subcellularLocation>
</comment>
<dbReference type="NCBIfam" id="TIGR01003">
    <property type="entry name" value="PTS_HPr_family"/>
    <property type="match status" value="1"/>
</dbReference>
<feature type="region of interest" description="Disordered" evidence="5">
    <location>
        <begin position="1"/>
        <end position="20"/>
    </location>
</feature>
<dbReference type="PANTHER" id="PTHR33705">
    <property type="entry name" value="PHOSPHOCARRIER PROTEIN HPR"/>
    <property type="match status" value="1"/>
</dbReference>
<dbReference type="Pfam" id="PF00381">
    <property type="entry name" value="PTS-HPr"/>
    <property type="match status" value="1"/>
</dbReference>